<dbReference type="RefSeq" id="WP_033092354.1">
    <property type="nucleotide sequence ID" value="NZ_JQED01000005.1"/>
</dbReference>
<feature type="short sequence motif" description="TonB C-terminal box" evidence="11">
    <location>
        <begin position="663"/>
        <end position="680"/>
    </location>
</feature>
<dbReference type="Pfam" id="PF07715">
    <property type="entry name" value="Plug"/>
    <property type="match status" value="1"/>
</dbReference>
<sequence length="680" mass="75376" precursor="true">MKMRYLSLIIAASLSNQLLANDIQELETTEVTAQKKSQYKVSSDELLAEQVNDIKGIFKKIAAVEVSNSVRYSQKTYIRGVEEHSANVTIDGARQDGQMFHHAGNQMVDPTMLKSVSVELGASSVLSGYGANVGAIKYETLDPKDMLAPSQQFGFKTSAAMDTATEFKQVNMSGYGMLTNQLSALATLNWNESGDIETPDKDPIVNKHSELKSGLIKLVYDFSDIEQIDFSAQRYEDSGHRALSGEKPGATTIEEALGFNGYERDTYTVNYHNNSDNPLLNLAVDAYFNEKRMVRSGSSGTNWYRDSEGEWHKDGTATNPARDYSYKTIGLNIRNTFILNDIAWTAGIESFKSEQAIDTAGLKEITTAEGTKKSEDISVSHGPESSLIGTYIQGEFEFGSLTIIPGIRYDSYKLSGAYDSSFDQFSPKLTVDWQANEDLILKAGYGRIFKGPGLPETLMITEGMKQSADAKAETGNHIEFNIIQDLQRALNVDSASTYINLYQYTIDNSYHPTKNTSLNRSRFDLTMTGVEAGFNISHQDLTAYVSYSYNTGENAYPEYTTDNYYSGTHVVRVGADYQVNDSLLLGWDSNFSSSASLNNTSSDDGTLVTEEINKSGFGVTNFWLDYQVAEVEGLSLNLAVENAFDKAYQNHNSFGMYWGSSTYNDNEVGRNFKFAASYQF</sequence>
<dbReference type="InterPro" id="IPR037066">
    <property type="entry name" value="Plug_dom_sf"/>
</dbReference>
<dbReference type="SUPFAM" id="SSF56935">
    <property type="entry name" value="Porins"/>
    <property type="match status" value="1"/>
</dbReference>
<dbReference type="GO" id="GO:0009279">
    <property type="term" value="C:cell outer membrane"/>
    <property type="evidence" value="ECO:0007669"/>
    <property type="project" value="UniProtKB-SubCell"/>
</dbReference>
<dbReference type="EMBL" id="JQED01000005">
    <property type="protein sequence ID" value="KGJ94388.1"/>
    <property type="molecule type" value="Genomic_DNA"/>
</dbReference>
<gene>
    <name evidence="16" type="ORF">ND2E_1577</name>
</gene>
<dbReference type="PANTHER" id="PTHR30069:SF41">
    <property type="entry name" value="HEME_HEMOPEXIN UTILIZATION PROTEIN C"/>
    <property type="match status" value="1"/>
</dbReference>
<reference evidence="16 17" key="1">
    <citation type="submission" date="2014-08" db="EMBL/GenBank/DDBJ databases">
        <title>Genomic and Phenotypic Diversity of Colwellia psychrerythraea strains from Disparate Marine Basins.</title>
        <authorList>
            <person name="Techtmann S.M."/>
            <person name="Stelling S.C."/>
            <person name="Utturkar S.M."/>
            <person name="Alshibli N."/>
            <person name="Harris A."/>
            <person name="Brown S.D."/>
            <person name="Hazen T.C."/>
        </authorList>
    </citation>
    <scope>NUCLEOTIDE SEQUENCE [LARGE SCALE GENOMIC DNA]</scope>
    <source>
        <strain evidence="16 17">ND2E</strain>
    </source>
</reference>
<accession>A0A099KXK5</accession>
<dbReference type="Gene3D" id="2.170.130.10">
    <property type="entry name" value="TonB-dependent receptor, plug domain"/>
    <property type="match status" value="1"/>
</dbReference>
<keyword evidence="5 10" id="KW-0812">Transmembrane</keyword>
<keyword evidence="9 10" id="KW-0998">Cell outer membrane</keyword>
<comment type="subcellular location">
    <subcellularLocation>
        <location evidence="1 10">Cell outer membrane</location>
        <topology evidence="1 10">Multi-pass membrane protein</topology>
    </subcellularLocation>
</comment>
<protein>
    <submittedName>
        <fullName evidence="16">TonB-dependent receptor</fullName>
    </submittedName>
</protein>
<dbReference type="InterPro" id="IPR036942">
    <property type="entry name" value="Beta-barrel_TonB_sf"/>
</dbReference>
<evidence type="ECO:0000256" key="12">
    <source>
        <dbReference type="RuleBase" id="RU003357"/>
    </source>
</evidence>
<keyword evidence="8 10" id="KW-0472">Membrane</keyword>
<comment type="similarity">
    <text evidence="2 10 12">Belongs to the TonB-dependent receptor family.</text>
</comment>
<evidence type="ECO:0000256" key="13">
    <source>
        <dbReference type="SAM" id="SignalP"/>
    </source>
</evidence>
<dbReference type="PANTHER" id="PTHR30069">
    <property type="entry name" value="TONB-DEPENDENT OUTER MEMBRANE RECEPTOR"/>
    <property type="match status" value="1"/>
</dbReference>
<feature type="domain" description="TonB-dependent receptor-like beta-barrel" evidence="14">
    <location>
        <begin position="248"/>
        <end position="642"/>
    </location>
</feature>
<evidence type="ECO:0000259" key="14">
    <source>
        <dbReference type="Pfam" id="PF00593"/>
    </source>
</evidence>
<dbReference type="PATRIC" id="fig|28229.4.peg.581"/>
<dbReference type="Pfam" id="PF00593">
    <property type="entry name" value="TonB_dep_Rec_b-barrel"/>
    <property type="match status" value="1"/>
</dbReference>
<dbReference type="PROSITE" id="PS01156">
    <property type="entry name" value="TONB_DEPENDENT_REC_2"/>
    <property type="match status" value="1"/>
</dbReference>
<dbReference type="InterPro" id="IPR010917">
    <property type="entry name" value="TonB_rcpt_CS"/>
</dbReference>
<dbReference type="InterPro" id="IPR039426">
    <property type="entry name" value="TonB-dep_rcpt-like"/>
</dbReference>
<comment type="caution">
    <text evidence="16">The sequence shown here is derived from an EMBL/GenBank/DDBJ whole genome shotgun (WGS) entry which is preliminary data.</text>
</comment>
<evidence type="ECO:0000256" key="9">
    <source>
        <dbReference type="ARBA" id="ARBA00023237"/>
    </source>
</evidence>
<evidence type="ECO:0000313" key="16">
    <source>
        <dbReference type="EMBL" id="KGJ94388.1"/>
    </source>
</evidence>
<dbReference type="PROSITE" id="PS52016">
    <property type="entry name" value="TONB_DEPENDENT_REC_3"/>
    <property type="match status" value="1"/>
</dbReference>
<feature type="chain" id="PRO_5001949473" evidence="13">
    <location>
        <begin position="21"/>
        <end position="680"/>
    </location>
</feature>
<evidence type="ECO:0000256" key="3">
    <source>
        <dbReference type="ARBA" id="ARBA00022448"/>
    </source>
</evidence>
<keyword evidence="16" id="KW-0675">Receptor</keyword>
<evidence type="ECO:0000313" key="17">
    <source>
        <dbReference type="Proteomes" id="UP000029843"/>
    </source>
</evidence>
<dbReference type="Gene3D" id="2.40.170.20">
    <property type="entry name" value="TonB-dependent receptor, beta-barrel domain"/>
    <property type="match status" value="1"/>
</dbReference>
<name>A0A099KXK5_COLPS</name>
<proteinExistence type="inferred from homology"/>
<keyword evidence="4 10" id="KW-1134">Transmembrane beta strand</keyword>
<dbReference type="InterPro" id="IPR012910">
    <property type="entry name" value="Plug_dom"/>
</dbReference>
<feature type="signal peptide" evidence="13">
    <location>
        <begin position="1"/>
        <end position="20"/>
    </location>
</feature>
<organism evidence="16 17">
    <name type="scientific">Colwellia psychrerythraea</name>
    <name type="common">Vibrio psychroerythus</name>
    <dbReference type="NCBI Taxonomy" id="28229"/>
    <lineage>
        <taxon>Bacteria</taxon>
        <taxon>Pseudomonadati</taxon>
        <taxon>Pseudomonadota</taxon>
        <taxon>Gammaproteobacteria</taxon>
        <taxon>Alteromonadales</taxon>
        <taxon>Colwelliaceae</taxon>
        <taxon>Colwellia</taxon>
    </lineage>
</organism>
<evidence type="ECO:0000256" key="11">
    <source>
        <dbReference type="PROSITE-ProRule" id="PRU10144"/>
    </source>
</evidence>
<keyword evidence="3 10" id="KW-0813">Transport</keyword>
<evidence type="ECO:0000256" key="7">
    <source>
        <dbReference type="ARBA" id="ARBA00023077"/>
    </source>
</evidence>
<dbReference type="AlphaFoldDB" id="A0A099KXK5"/>
<feature type="domain" description="TonB-dependent receptor plug" evidence="15">
    <location>
        <begin position="36"/>
        <end position="134"/>
    </location>
</feature>
<dbReference type="GO" id="GO:0015344">
    <property type="term" value="F:siderophore uptake transmembrane transporter activity"/>
    <property type="evidence" value="ECO:0007669"/>
    <property type="project" value="TreeGrafter"/>
</dbReference>
<evidence type="ECO:0000256" key="4">
    <source>
        <dbReference type="ARBA" id="ARBA00022452"/>
    </source>
</evidence>
<dbReference type="Proteomes" id="UP000029843">
    <property type="component" value="Unassembled WGS sequence"/>
</dbReference>
<evidence type="ECO:0000256" key="2">
    <source>
        <dbReference type="ARBA" id="ARBA00009810"/>
    </source>
</evidence>
<dbReference type="InterPro" id="IPR000531">
    <property type="entry name" value="Beta-barrel_TonB"/>
</dbReference>
<dbReference type="GO" id="GO:0044718">
    <property type="term" value="P:siderophore transmembrane transport"/>
    <property type="evidence" value="ECO:0007669"/>
    <property type="project" value="TreeGrafter"/>
</dbReference>
<evidence type="ECO:0000256" key="1">
    <source>
        <dbReference type="ARBA" id="ARBA00004571"/>
    </source>
</evidence>
<evidence type="ECO:0000259" key="15">
    <source>
        <dbReference type="Pfam" id="PF07715"/>
    </source>
</evidence>
<evidence type="ECO:0000256" key="5">
    <source>
        <dbReference type="ARBA" id="ARBA00022692"/>
    </source>
</evidence>
<keyword evidence="6 13" id="KW-0732">Signal</keyword>
<evidence type="ECO:0000256" key="10">
    <source>
        <dbReference type="PROSITE-ProRule" id="PRU01360"/>
    </source>
</evidence>
<keyword evidence="7 12" id="KW-0798">TonB box</keyword>
<evidence type="ECO:0000256" key="6">
    <source>
        <dbReference type="ARBA" id="ARBA00022729"/>
    </source>
</evidence>
<evidence type="ECO:0000256" key="8">
    <source>
        <dbReference type="ARBA" id="ARBA00023136"/>
    </source>
</evidence>
<dbReference type="OrthoDB" id="9764669at2"/>